<dbReference type="VEuPathDB" id="PlasmoDB:PVVCY_0902600"/>
<reference evidence="2 3" key="1">
    <citation type="submission" date="2019-01" db="EMBL/GenBank/DDBJ databases">
        <authorList>
            <person name="Ramaprasad A."/>
        </authorList>
    </citation>
    <scope>NUCLEOTIDE SEQUENCE [LARGE SCALE GENOMIC DNA]</scope>
</reference>
<feature type="compositionally biased region" description="Basic and acidic residues" evidence="1">
    <location>
        <begin position="105"/>
        <end position="116"/>
    </location>
</feature>
<feature type="region of interest" description="Disordered" evidence="1">
    <location>
        <begin position="187"/>
        <end position="238"/>
    </location>
</feature>
<feature type="region of interest" description="Disordered" evidence="1">
    <location>
        <begin position="96"/>
        <end position="123"/>
    </location>
</feature>
<feature type="region of interest" description="Disordered" evidence="1">
    <location>
        <begin position="13"/>
        <end position="45"/>
    </location>
</feature>
<evidence type="ECO:0000313" key="2">
    <source>
        <dbReference type="EMBL" id="VEV56450.1"/>
    </source>
</evidence>
<protein>
    <submittedName>
        <fullName evidence="2">Uncharacterized protein</fullName>
    </submittedName>
</protein>
<dbReference type="KEGG" id="pvv:PVVCY_0902600"/>
<dbReference type="RefSeq" id="XP_008624822.1">
    <property type="nucleotide sequence ID" value="XM_008626600.1"/>
</dbReference>
<organism evidence="2 3">
    <name type="scientific">Plasmodium vinckei vinckei</name>
    <dbReference type="NCBI Taxonomy" id="54757"/>
    <lineage>
        <taxon>Eukaryota</taxon>
        <taxon>Sar</taxon>
        <taxon>Alveolata</taxon>
        <taxon>Apicomplexa</taxon>
        <taxon>Aconoidasida</taxon>
        <taxon>Haemosporida</taxon>
        <taxon>Plasmodiidae</taxon>
        <taxon>Plasmodium</taxon>
        <taxon>Plasmodium (Vinckeia)</taxon>
    </lineage>
</organism>
<evidence type="ECO:0000256" key="1">
    <source>
        <dbReference type="SAM" id="MobiDB-lite"/>
    </source>
</evidence>
<feature type="compositionally biased region" description="Basic and acidic residues" evidence="1">
    <location>
        <begin position="13"/>
        <end position="22"/>
    </location>
</feature>
<dbReference type="Proteomes" id="UP000290582">
    <property type="component" value="Chromosome PVVCY_09"/>
</dbReference>
<name>A0A449BSJ7_PLAVN</name>
<feature type="compositionally biased region" description="Basic and acidic residues" evidence="1">
    <location>
        <begin position="192"/>
        <end position="223"/>
    </location>
</feature>
<dbReference type="AlphaFoldDB" id="A0A449BSJ7"/>
<accession>A0A449BSJ7</accession>
<gene>
    <name evidence="2" type="ORF">PVVCY_0902600</name>
</gene>
<proteinExistence type="predicted"/>
<dbReference type="EMBL" id="LR215065">
    <property type="protein sequence ID" value="VEV56450.1"/>
    <property type="molecule type" value="Genomic_DNA"/>
</dbReference>
<evidence type="ECO:0000313" key="3">
    <source>
        <dbReference type="Proteomes" id="UP000290582"/>
    </source>
</evidence>
<dbReference type="GeneID" id="19961154"/>
<sequence>MWDLINYNVNVKSENDEKKNDNENVENAENVERGESGENAKQNESLNINLVENAVDITNTLYEQVRNNNTAFWSMLGYEENPNQIDPNIQNQEEEPYTETIQDEGENKKEKDHEPIDDTQNDSLEEMERVLEENAKAKIEKKKKREKKTERLSKNKLDINHIFESNNGISKSPFFSDISSYADYYTSGEENSENKEKNKSDEVGENKEKNKSDEIGESGKENSNESNNSENDVTPATDSVSNDWFFSKIKEIIEPNINQETINQLLSNNYNSFSEANTGLYGLIDKVIRTNNSNNNNYENMSIINKQSHHGNIYDHYNSMDVSPNDNYNFINYSIYCINKELSANVEMEAIKMMKIYAHTFNKFKKDINYKDDLYKDLLNEAEEQSTIILKNNRKKRILKIDFLNLANMNSENYNNIIDSQNVQTPKIKLEDIFKISVN</sequence>
<dbReference type="OrthoDB" id="386413at2759"/>